<evidence type="ECO:0000313" key="1">
    <source>
        <dbReference type="EMBL" id="JAE31660.1"/>
    </source>
</evidence>
<dbReference type="EMBL" id="GBRH01166236">
    <property type="protein sequence ID" value="JAE31660.1"/>
    <property type="molecule type" value="Transcribed_RNA"/>
</dbReference>
<proteinExistence type="predicted"/>
<organism evidence="1">
    <name type="scientific">Arundo donax</name>
    <name type="common">Giant reed</name>
    <name type="synonym">Donax arundinaceus</name>
    <dbReference type="NCBI Taxonomy" id="35708"/>
    <lineage>
        <taxon>Eukaryota</taxon>
        <taxon>Viridiplantae</taxon>
        <taxon>Streptophyta</taxon>
        <taxon>Embryophyta</taxon>
        <taxon>Tracheophyta</taxon>
        <taxon>Spermatophyta</taxon>
        <taxon>Magnoliopsida</taxon>
        <taxon>Liliopsida</taxon>
        <taxon>Poales</taxon>
        <taxon>Poaceae</taxon>
        <taxon>PACMAD clade</taxon>
        <taxon>Arundinoideae</taxon>
        <taxon>Arundineae</taxon>
        <taxon>Arundo</taxon>
    </lineage>
</organism>
<protein>
    <submittedName>
        <fullName evidence="1">Uncharacterized protein</fullName>
    </submittedName>
</protein>
<dbReference type="AlphaFoldDB" id="A0A0A9H388"/>
<sequence>MRRVQAVQVITPITPITQDDLVIILVRETNPAEARWAVPVWFVTLSITCNLLRLQAPDVVLLVQTERVTTNQESLCLLFRFFTYLATARASST</sequence>
<reference evidence="1" key="1">
    <citation type="submission" date="2014-09" db="EMBL/GenBank/DDBJ databases">
        <authorList>
            <person name="Magalhaes I.L.F."/>
            <person name="Oliveira U."/>
            <person name="Santos F.R."/>
            <person name="Vidigal T.H.D.A."/>
            <person name="Brescovit A.D."/>
            <person name="Santos A.J."/>
        </authorList>
    </citation>
    <scope>NUCLEOTIDE SEQUENCE</scope>
    <source>
        <tissue evidence="1">Shoot tissue taken approximately 20 cm above the soil surface</tissue>
    </source>
</reference>
<reference evidence="1" key="2">
    <citation type="journal article" date="2015" name="Data Brief">
        <title>Shoot transcriptome of the giant reed, Arundo donax.</title>
        <authorList>
            <person name="Barrero R.A."/>
            <person name="Guerrero F.D."/>
            <person name="Moolhuijzen P."/>
            <person name="Goolsby J.A."/>
            <person name="Tidwell J."/>
            <person name="Bellgard S.E."/>
            <person name="Bellgard M.I."/>
        </authorList>
    </citation>
    <scope>NUCLEOTIDE SEQUENCE</scope>
    <source>
        <tissue evidence="1">Shoot tissue taken approximately 20 cm above the soil surface</tissue>
    </source>
</reference>
<name>A0A0A9H388_ARUDO</name>
<accession>A0A0A9H388</accession>